<comment type="caution">
    <text evidence="13">Was originally thought to be a dihydrodipicolinate reductase (DHDPR), catalyzing the conversion of dihydrodipicolinate to tetrahydrodipicolinate. However, it was shown in E.coli that the substrate of the enzymatic reaction is not dihydrodipicolinate (DHDP) but in fact (2S,4S)-4-hydroxy-2,3,4,5-tetrahydrodipicolinic acid (HTPA), the product released by the DapA-catalyzed reaction.</text>
</comment>
<name>A0A5Q2FJT9_9ACTN</name>
<evidence type="ECO:0000256" key="13">
    <source>
        <dbReference type="HAMAP-Rule" id="MF_00102"/>
    </source>
</evidence>
<dbReference type="UniPathway" id="UPA00034">
    <property type="reaction ID" value="UER00018"/>
</dbReference>
<evidence type="ECO:0000256" key="7">
    <source>
        <dbReference type="ARBA" id="ARBA00023027"/>
    </source>
</evidence>
<feature type="binding site" evidence="13">
    <location>
        <begin position="101"/>
        <end position="104"/>
    </location>
    <ligand>
        <name>NAD(+)</name>
        <dbReference type="ChEBI" id="CHEBI:57540"/>
    </ligand>
</feature>
<dbReference type="Gene3D" id="3.40.50.720">
    <property type="entry name" value="NAD(P)-binding Rossmann-like Domain"/>
    <property type="match status" value="1"/>
</dbReference>
<dbReference type="SUPFAM" id="SSF55347">
    <property type="entry name" value="Glyceraldehyde-3-phosphate dehydrogenase-like, C-terminal domain"/>
    <property type="match status" value="1"/>
</dbReference>
<comment type="similarity">
    <text evidence="1 13">Belongs to the DapB family.</text>
</comment>
<evidence type="ECO:0000256" key="12">
    <source>
        <dbReference type="ARBA" id="ARBA00049396"/>
    </source>
</evidence>
<dbReference type="Pfam" id="PF01113">
    <property type="entry name" value="DapB_N"/>
    <property type="match status" value="1"/>
</dbReference>
<dbReference type="HAMAP" id="MF_00102">
    <property type="entry name" value="DapB"/>
    <property type="match status" value="1"/>
</dbReference>
<proteinExistence type="inferred from homology"/>
<feature type="domain" description="Dihydrodipicolinate reductase C-terminal" evidence="15">
    <location>
        <begin position="107"/>
        <end position="243"/>
    </location>
</feature>
<sequence length="245" mass="25566">MTTVAVFGAKGRMGREVVAAIEAAPDLELGATVDHGEDRGPVAEADVVVDFTVPDVVMDNLEWAIAHGVHCVVGTTGFTPERLDTVRGWLEAHPGTNAIIASNFSVGALLMMKFAAEAARFYESVEVVELHHPDKVDAPSGTAVTTARKIAAARAAAGVAPSPDATATQLDGARGAVVDGIHVHSVRQRGLFAHQEVLLGNPGETLTLREDSMSRTSYMTGVLAAVRAVASRPGLTEGIEDLLGI</sequence>
<evidence type="ECO:0000259" key="15">
    <source>
        <dbReference type="Pfam" id="PF05173"/>
    </source>
</evidence>
<feature type="active site" description="Proton donor" evidence="13">
    <location>
        <position position="135"/>
    </location>
</feature>
<dbReference type="InterPro" id="IPR022664">
    <property type="entry name" value="DapB_N_CS"/>
</dbReference>
<dbReference type="CDD" id="cd02274">
    <property type="entry name" value="DHDPR_N"/>
    <property type="match status" value="1"/>
</dbReference>
<keyword evidence="2 13" id="KW-0963">Cytoplasm</keyword>
<feature type="binding site" evidence="13">
    <location>
        <position position="39"/>
    </location>
    <ligand>
        <name>NADP(+)</name>
        <dbReference type="ChEBI" id="CHEBI:58349"/>
    </ligand>
</feature>
<dbReference type="InterPro" id="IPR022663">
    <property type="entry name" value="DapB_C"/>
</dbReference>
<feature type="active site" description="Proton donor/acceptor" evidence="13">
    <location>
        <position position="131"/>
    </location>
</feature>
<evidence type="ECO:0000256" key="5">
    <source>
        <dbReference type="ARBA" id="ARBA00022915"/>
    </source>
</evidence>
<reference evidence="16 17" key="1">
    <citation type="submission" date="2019-10" db="EMBL/GenBank/DDBJ databases">
        <title>Genomic analysis of Raineyella sp. CBA3103.</title>
        <authorList>
            <person name="Roh S.W."/>
        </authorList>
    </citation>
    <scope>NUCLEOTIDE SEQUENCE [LARGE SCALE GENOMIC DNA]</scope>
    <source>
        <strain evidence="16 17">CBA3103</strain>
    </source>
</reference>
<evidence type="ECO:0000256" key="2">
    <source>
        <dbReference type="ARBA" id="ARBA00022490"/>
    </source>
</evidence>
<organism evidence="16 17">
    <name type="scientific">Raineyella fluvialis</name>
    <dbReference type="NCBI Taxonomy" id="2662261"/>
    <lineage>
        <taxon>Bacteria</taxon>
        <taxon>Bacillati</taxon>
        <taxon>Actinomycetota</taxon>
        <taxon>Actinomycetes</taxon>
        <taxon>Propionibacteriales</taxon>
        <taxon>Propionibacteriaceae</taxon>
        <taxon>Raineyella</taxon>
    </lineage>
</organism>
<keyword evidence="4 13" id="KW-0521">NADP</keyword>
<feature type="binding site" evidence="13">
    <location>
        <begin position="74"/>
        <end position="76"/>
    </location>
    <ligand>
        <name>NAD(+)</name>
        <dbReference type="ChEBI" id="CHEBI:57540"/>
    </ligand>
</feature>
<dbReference type="InterPro" id="IPR036291">
    <property type="entry name" value="NAD(P)-bd_dom_sf"/>
</dbReference>
<dbReference type="SUPFAM" id="SSF51735">
    <property type="entry name" value="NAD(P)-binding Rossmann-fold domains"/>
    <property type="match status" value="1"/>
</dbReference>
<dbReference type="GO" id="GO:0019877">
    <property type="term" value="P:diaminopimelate biosynthetic process"/>
    <property type="evidence" value="ECO:0007669"/>
    <property type="project" value="UniProtKB-UniRule"/>
</dbReference>
<comment type="subcellular location">
    <subcellularLocation>
        <location evidence="13">Cytoplasm</location>
    </subcellularLocation>
</comment>
<comment type="subunit">
    <text evidence="13">Homotetramer.</text>
</comment>
<keyword evidence="5 13" id="KW-0220">Diaminopimelate biosynthesis</keyword>
<feature type="binding site" evidence="13">
    <location>
        <position position="132"/>
    </location>
    <ligand>
        <name>(S)-2,3,4,5-tetrahydrodipicolinate</name>
        <dbReference type="ChEBI" id="CHEBI:16845"/>
    </ligand>
</feature>
<evidence type="ECO:0000256" key="11">
    <source>
        <dbReference type="ARBA" id="ARBA00049080"/>
    </source>
</evidence>
<dbReference type="GO" id="GO:0005829">
    <property type="term" value="C:cytosol"/>
    <property type="evidence" value="ECO:0007669"/>
    <property type="project" value="TreeGrafter"/>
</dbReference>
<gene>
    <name evidence="13" type="primary">dapB</name>
    <name evidence="16" type="ORF">Rai3103_16335</name>
</gene>
<dbReference type="Pfam" id="PF05173">
    <property type="entry name" value="DapB_C"/>
    <property type="match status" value="1"/>
</dbReference>
<evidence type="ECO:0000256" key="10">
    <source>
        <dbReference type="ARBA" id="ARBA00038983"/>
    </source>
</evidence>
<comment type="function">
    <text evidence="13">Catalyzes the conversion of 4-hydroxy-tetrahydrodipicolinate (HTPA) to tetrahydrodipicolinate.</text>
</comment>
<comment type="catalytic activity">
    <reaction evidence="11 13">
        <text>(S)-2,3,4,5-tetrahydrodipicolinate + NADP(+) + H2O = (2S,4S)-4-hydroxy-2,3,4,5-tetrahydrodipicolinate + NADPH + H(+)</text>
        <dbReference type="Rhea" id="RHEA:35331"/>
        <dbReference type="ChEBI" id="CHEBI:15377"/>
        <dbReference type="ChEBI" id="CHEBI:15378"/>
        <dbReference type="ChEBI" id="CHEBI:16845"/>
        <dbReference type="ChEBI" id="CHEBI:57783"/>
        <dbReference type="ChEBI" id="CHEBI:58349"/>
        <dbReference type="ChEBI" id="CHEBI:67139"/>
        <dbReference type="EC" id="1.17.1.8"/>
    </reaction>
</comment>
<evidence type="ECO:0000259" key="14">
    <source>
        <dbReference type="Pfam" id="PF01113"/>
    </source>
</evidence>
<dbReference type="InterPro" id="IPR023940">
    <property type="entry name" value="DHDPR_bac"/>
</dbReference>
<dbReference type="PROSITE" id="PS01298">
    <property type="entry name" value="DAPB"/>
    <property type="match status" value="1"/>
</dbReference>
<dbReference type="PANTHER" id="PTHR20836:SF0">
    <property type="entry name" value="4-HYDROXY-TETRAHYDRODIPICOLINATE REDUCTASE 1, CHLOROPLASTIC-RELATED"/>
    <property type="match status" value="1"/>
</dbReference>
<evidence type="ECO:0000256" key="4">
    <source>
        <dbReference type="ARBA" id="ARBA00022857"/>
    </source>
</evidence>
<feature type="binding site" evidence="13">
    <location>
        <position position="38"/>
    </location>
    <ligand>
        <name>NAD(+)</name>
        <dbReference type="ChEBI" id="CHEBI:57540"/>
    </ligand>
</feature>
<dbReference type="GO" id="GO:0051287">
    <property type="term" value="F:NAD binding"/>
    <property type="evidence" value="ECO:0007669"/>
    <property type="project" value="UniProtKB-UniRule"/>
</dbReference>
<dbReference type="NCBIfam" id="TIGR00036">
    <property type="entry name" value="dapB"/>
    <property type="match status" value="1"/>
</dbReference>
<dbReference type="Proteomes" id="UP000386847">
    <property type="component" value="Chromosome"/>
</dbReference>
<dbReference type="GO" id="GO:0016726">
    <property type="term" value="F:oxidoreductase activity, acting on CH or CH2 groups, NAD or NADP as acceptor"/>
    <property type="evidence" value="ECO:0007669"/>
    <property type="project" value="UniProtKB-UniRule"/>
</dbReference>
<keyword evidence="8 13" id="KW-0457">Lysine biosynthesis</keyword>
<dbReference type="AlphaFoldDB" id="A0A5Q2FJT9"/>
<keyword evidence="3 13" id="KW-0028">Amino-acid biosynthesis</keyword>
<dbReference type="FunFam" id="3.30.360.10:FF:000009">
    <property type="entry name" value="4-hydroxy-tetrahydrodipicolinate reductase"/>
    <property type="match status" value="1"/>
</dbReference>
<dbReference type="Gene3D" id="3.30.360.10">
    <property type="entry name" value="Dihydrodipicolinate Reductase, domain 2"/>
    <property type="match status" value="1"/>
</dbReference>
<evidence type="ECO:0000256" key="6">
    <source>
        <dbReference type="ARBA" id="ARBA00023002"/>
    </source>
</evidence>
<dbReference type="GO" id="GO:0050661">
    <property type="term" value="F:NADP binding"/>
    <property type="evidence" value="ECO:0007669"/>
    <property type="project" value="UniProtKB-UniRule"/>
</dbReference>
<protein>
    <recommendedName>
        <fullName evidence="10 13">4-hydroxy-tetrahydrodipicolinate reductase</fullName>
        <shortName evidence="13">HTPA reductase</shortName>
        <ecNumber evidence="10 13">1.17.1.8</ecNumber>
    </recommendedName>
</protein>
<feature type="binding site" evidence="13">
    <location>
        <begin position="8"/>
        <end position="13"/>
    </location>
    <ligand>
        <name>NAD(+)</name>
        <dbReference type="ChEBI" id="CHEBI:57540"/>
    </ligand>
</feature>
<comment type="pathway">
    <text evidence="9 13">Amino-acid biosynthesis; L-lysine biosynthesis via DAP pathway; (S)-tetrahydrodipicolinate from L-aspartate: step 4/4.</text>
</comment>
<dbReference type="PIRSF" id="PIRSF000161">
    <property type="entry name" value="DHPR"/>
    <property type="match status" value="1"/>
</dbReference>
<feature type="domain" description="Dihydrodipicolinate reductase N-terminal" evidence="14">
    <location>
        <begin position="3"/>
        <end position="104"/>
    </location>
</feature>
<dbReference type="KEGG" id="rain:Rai3103_16335"/>
<evidence type="ECO:0000256" key="1">
    <source>
        <dbReference type="ARBA" id="ARBA00006642"/>
    </source>
</evidence>
<dbReference type="GO" id="GO:0009089">
    <property type="term" value="P:lysine biosynthetic process via diaminopimelate"/>
    <property type="evidence" value="ECO:0007669"/>
    <property type="project" value="UniProtKB-UniRule"/>
</dbReference>
<feature type="binding site" evidence="13">
    <location>
        <begin position="141"/>
        <end position="142"/>
    </location>
    <ligand>
        <name>(S)-2,3,4,5-tetrahydrodipicolinate</name>
        <dbReference type="ChEBI" id="CHEBI:16845"/>
    </ligand>
</feature>
<dbReference type="EMBL" id="CP045725">
    <property type="protein sequence ID" value="QGF24925.1"/>
    <property type="molecule type" value="Genomic_DNA"/>
</dbReference>
<evidence type="ECO:0000256" key="3">
    <source>
        <dbReference type="ARBA" id="ARBA00022605"/>
    </source>
</evidence>
<evidence type="ECO:0000313" key="16">
    <source>
        <dbReference type="EMBL" id="QGF24925.1"/>
    </source>
</evidence>
<evidence type="ECO:0000256" key="8">
    <source>
        <dbReference type="ARBA" id="ARBA00023154"/>
    </source>
</evidence>
<dbReference type="EC" id="1.17.1.8" evidence="10 13"/>
<accession>A0A5Q2FJT9</accession>
<dbReference type="PANTHER" id="PTHR20836">
    <property type="entry name" value="DIHYDRODIPICOLINATE REDUCTASE"/>
    <property type="match status" value="1"/>
</dbReference>
<evidence type="ECO:0000256" key="9">
    <source>
        <dbReference type="ARBA" id="ARBA00037922"/>
    </source>
</evidence>
<dbReference type="InterPro" id="IPR000846">
    <property type="entry name" value="DapB_N"/>
</dbReference>
<keyword evidence="6 13" id="KW-0560">Oxidoreductase</keyword>
<evidence type="ECO:0000313" key="17">
    <source>
        <dbReference type="Proteomes" id="UP000386847"/>
    </source>
</evidence>
<keyword evidence="17" id="KW-1185">Reference proteome</keyword>
<dbReference type="GO" id="GO:0008839">
    <property type="term" value="F:4-hydroxy-tetrahydrodipicolinate reductase"/>
    <property type="evidence" value="ECO:0007669"/>
    <property type="project" value="UniProtKB-UniRule"/>
</dbReference>
<comment type="catalytic activity">
    <reaction evidence="12 13">
        <text>(S)-2,3,4,5-tetrahydrodipicolinate + NAD(+) + H2O = (2S,4S)-4-hydroxy-2,3,4,5-tetrahydrodipicolinate + NADH + H(+)</text>
        <dbReference type="Rhea" id="RHEA:35323"/>
        <dbReference type="ChEBI" id="CHEBI:15377"/>
        <dbReference type="ChEBI" id="CHEBI:15378"/>
        <dbReference type="ChEBI" id="CHEBI:16845"/>
        <dbReference type="ChEBI" id="CHEBI:57540"/>
        <dbReference type="ChEBI" id="CHEBI:57945"/>
        <dbReference type="ChEBI" id="CHEBI:67139"/>
        <dbReference type="EC" id="1.17.1.8"/>
    </reaction>
</comment>
<dbReference type="RefSeq" id="WP_153573454.1">
    <property type="nucleotide sequence ID" value="NZ_CP045725.1"/>
</dbReference>
<keyword evidence="7 13" id="KW-0520">NAD</keyword>